<feature type="non-terminal residue" evidence="1">
    <location>
        <position position="1"/>
    </location>
</feature>
<comment type="caution">
    <text evidence="1">The sequence shown here is derived from an EMBL/GenBank/DDBJ whole genome shotgun (WGS) entry which is preliminary data.</text>
</comment>
<organism evidence="1">
    <name type="scientific">Tanacetum cinerariifolium</name>
    <name type="common">Dalmatian daisy</name>
    <name type="synonym">Chrysanthemum cinerariifolium</name>
    <dbReference type="NCBI Taxonomy" id="118510"/>
    <lineage>
        <taxon>Eukaryota</taxon>
        <taxon>Viridiplantae</taxon>
        <taxon>Streptophyta</taxon>
        <taxon>Embryophyta</taxon>
        <taxon>Tracheophyta</taxon>
        <taxon>Spermatophyta</taxon>
        <taxon>Magnoliopsida</taxon>
        <taxon>eudicotyledons</taxon>
        <taxon>Gunneridae</taxon>
        <taxon>Pentapetalae</taxon>
        <taxon>asterids</taxon>
        <taxon>campanulids</taxon>
        <taxon>Asterales</taxon>
        <taxon>Asteraceae</taxon>
        <taxon>Asteroideae</taxon>
        <taxon>Anthemideae</taxon>
        <taxon>Anthemidinae</taxon>
        <taxon>Tanacetum</taxon>
    </lineage>
</organism>
<proteinExistence type="predicted"/>
<accession>A0A699X3E3</accession>
<sequence>SRFLLALPVSVTLVSMVNPLGGISTFFESLMLVTVGATEAMMVKLRTADAAPGPYNAFTFTAWAATLKPVSCNDHRPLVSAVAVPLTVDPSRICTSRPILAAPLR</sequence>
<feature type="non-terminal residue" evidence="1">
    <location>
        <position position="105"/>
    </location>
</feature>
<dbReference type="EMBL" id="BKCJ011782020">
    <property type="protein sequence ID" value="GFD52418.1"/>
    <property type="molecule type" value="Genomic_DNA"/>
</dbReference>
<protein>
    <submittedName>
        <fullName evidence="1">Uncharacterized protein</fullName>
    </submittedName>
</protein>
<reference evidence="1" key="1">
    <citation type="journal article" date="2019" name="Sci. Rep.">
        <title>Draft genome of Tanacetum cinerariifolium, the natural source of mosquito coil.</title>
        <authorList>
            <person name="Yamashiro T."/>
            <person name="Shiraishi A."/>
            <person name="Satake H."/>
            <person name="Nakayama K."/>
        </authorList>
    </citation>
    <scope>NUCLEOTIDE SEQUENCE</scope>
</reference>
<evidence type="ECO:0000313" key="1">
    <source>
        <dbReference type="EMBL" id="GFD52418.1"/>
    </source>
</evidence>
<gene>
    <name evidence="1" type="ORF">Tci_924387</name>
</gene>
<dbReference type="AlphaFoldDB" id="A0A699X3E3"/>
<name>A0A699X3E3_TANCI</name>